<feature type="domain" description="UBP-type" evidence="2">
    <location>
        <begin position="1"/>
        <end position="102"/>
    </location>
</feature>
<accession>A0A0F3KPT3</accession>
<dbReference type="InterPro" id="IPR001607">
    <property type="entry name" value="Znf_UBP"/>
</dbReference>
<dbReference type="AlphaFoldDB" id="A0A0F3KPT3"/>
<dbReference type="EMBL" id="JZRB01000023">
    <property type="protein sequence ID" value="KJV33171.1"/>
    <property type="molecule type" value="Genomic_DNA"/>
</dbReference>
<proteinExistence type="predicted"/>
<dbReference type="SUPFAM" id="SSF57850">
    <property type="entry name" value="RING/U-box"/>
    <property type="match status" value="1"/>
</dbReference>
<evidence type="ECO:0000313" key="3">
    <source>
        <dbReference type="EMBL" id="KJV33171.1"/>
    </source>
</evidence>
<dbReference type="RefSeq" id="WP_045829745.1">
    <property type="nucleotide sequence ID" value="NZ_JZRB01000023.1"/>
</dbReference>
<evidence type="ECO:0000313" key="4">
    <source>
        <dbReference type="Proteomes" id="UP000033651"/>
    </source>
</evidence>
<dbReference type="InterPro" id="IPR013083">
    <property type="entry name" value="Znf_RING/FYVE/PHD"/>
</dbReference>
<dbReference type="OrthoDB" id="120315at2"/>
<keyword evidence="4" id="KW-1185">Reference proteome</keyword>
<dbReference type="PROSITE" id="PS50271">
    <property type="entry name" value="ZF_UBP"/>
    <property type="match status" value="1"/>
</dbReference>
<sequence length="121" mass="13237">MSHDVTGIDTHAPPSGTGCVECLASGSWWFHLRRCAQCGHVGCCDDSLNRHASKHAHDSGHPVIQSFEPGEDWFYDYRTGDVFDGPTLAGAPCHPDNQPVPGPEGLVPRNWQRVLMSRADD</sequence>
<name>A0A0F3KPT3_9GAMM</name>
<dbReference type="Gene3D" id="3.30.40.10">
    <property type="entry name" value="Zinc/RING finger domain, C3HC4 (zinc finger)"/>
    <property type="match status" value="1"/>
</dbReference>
<reference evidence="3 4" key="1">
    <citation type="submission" date="2015-03" db="EMBL/GenBank/DDBJ databases">
        <title>Draft genome sequence of Luteibacter yeojuensis strain SU11.</title>
        <authorList>
            <person name="Sulaiman J."/>
            <person name="Priya K."/>
            <person name="Chan K.-G."/>
        </authorList>
    </citation>
    <scope>NUCLEOTIDE SEQUENCE [LARGE SCALE GENOMIC DNA]</scope>
    <source>
        <strain evidence="3 4">SU11</strain>
    </source>
</reference>
<evidence type="ECO:0000259" key="2">
    <source>
        <dbReference type="PROSITE" id="PS50271"/>
    </source>
</evidence>
<protein>
    <submittedName>
        <fullName evidence="3">UBP-type zinc finger protein</fullName>
    </submittedName>
</protein>
<gene>
    <name evidence="3" type="ORF">VI08_11565</name>
</gene>
<evidence type="ECO:0000256" key="1">
    <source>
        <dbReference type="SAM" id="MobiDB-lite"/>
    </source>
</evidence>
<dbReference type="PATRIC" id="fig|345309.4.peg.1659"/>
<dbReference type="GO" id="GO:0008270">
    <property type="term" value="F:zinc ion binding"/>
    <property type="evidence" value="ECO:0007669"/>
    <property type="project" value="InterPro"/>
</dbReference>
<dbReference type="Pfam" id="PF02148">
    <property type="entry name" value="zf-UBP"/>
    <property type="match status" value="1"/>
</dbReference>
<dbReference type="Proteomes" id="UP000033651">
    <property type="component" value="Unassembled WGS sequence"/>
</dbReference>
<organism evidence="3 4">
    <name type="scientific">Luteibacter yeojuensis</name>
    <dbReference type="NCBI Taxonomy" id="345309"/>
    <lineage>
        <taxon>Bacteria</taxon>
        <taxon>Pseudomonadati</taxon>
        <taxon>Pseudomonadota</taxon>
        <taxon>Gammaproteobacteria</taxon>
        <taxon>Lysobacterales</taxon>
        <taxon>Rhodanobacteraceae</taxon>
        <taxon>Luteibacter</taxon>
    </lineage>
</organism>
<feature type="region of interest" description="Disordered" evidence="1">
    <location>
        <begin position="88"/>
        <end position="107"/>
    </location>
</feature>
<comment type="caution">
    <text evidence="3">The sequence shown here is derived from an EMBL/GenBank/DDBJ whole genome shotgun (WGS) entry which is preliminary data.</text>
</comment>